<comment type="subcellular location">
    <subcellularLocation>
        <location evidence="12">Cytoplasm</location>
    </subcellularLocation>
    <text evidence="12">About half TF is bound to the ribosome near the polypeptide exit tunnel while the other half is free in the cytoplasm.</text>
</comment>
<keyword evidence="17" id="KW-1185">Reference proteome</keyword>
<evidence type="ECO:0000256" key="4">
    <source>
        <dbReference type="ARBA" id="ARBA00016902"/>
    </source>
</evidence>
<dbReference type="GO" id="GO:0015031">
    <property type="term" value="P:protein transport"/>
    <property type="evidence" value="ECO:0007669"/>
    <property type="project" value="UniProtKB-UniRule"/>
</dbReference>
<evidence type="ECO:0000256" key="3">
    <source>
        <dbReference type="ARBA" id="ARBA00013194"/>
    </source>
</evidence>
<evidence type="ECO:0000256" key="1">
    <source>
        <dbReference type="ARBA" id="ARBA00000971"/>
    </source>
</evidence>
<dbReference type="EC" id="5.2.1.8" evidence="3 12"/>
<dbReference type="SUPFAM" id="SSF109998">
    <property type="entry name" value="Triger factor/SurA peptide-binding domain-like"/>
    <property type="match status" value="1"/>
</dbReference>
<dbReference type="Gene3D" id="3.30.70.1050">
    <property type="entry name" value="Trigger factor ribosome-binding domain"/>
    <property type="match status" value="1"/>
</dbReference>
<proteinExistence type="inferred from homology"/>
<evidence type="ECO:0000256" key="10">
    <source>
        <dbReference type="ARBA" id="ARBA00024849"/>
    </source>
</evidence>
<dbReference type="SUPFAM" id="SSF102735">
    <property type="entry name" value="Trigger factor ribosome-binding domain"/>
    <property type="match status" value="1"/>
</dbReference>
<dbReference type="Gene3D" id="1.10.3120.10">
    <property type="entry name" value="Trigger factor, C-terminal domain"/>
    <property type="match status" value="1"/>
</dbReference>
<dbReference type="GO" id="GO:0043022">
    <property type="term" value="F:ribosome binding"/>
    <property type="evidence" value="ECO:0007669"/>
    <property type="project" value="TreeGrafter"/>
</dbReference>
<dbReference type="InterPro" id="IPR005215">
    <property type="entry name" value="Trig_fac"/>
</dbReference>
<gene>
    <name evidence="12" type="primary">tig</name>
    <name evidence="16" type="ORF">EYW49_10625</name>
</gene>
<sequence length="447" mass="48912">MQVTETLSEGLKRELSITVPAADLAGRLDKRLAELKDTVRINGFRPGKVPTAHLKRLVGPQEMAKIVDTVIGESIRVALETRDERPALNPDIDLAEGVAAEKVVAGEADLVFTASYELLPTFEIQDWTGVELERPVVEVGEDEVDARVAQIAESNRPFVDKTEGAAATGDRVKIDFVGSIDGVPFENGSAEDADLVLGSSTFIPGFEDQLIGVSVGDEVTVTVTFPADYGAAHLAGKEAAFAVKVKAISAPGELVVDDEWATKLGLESLARLREVVKEQIGSQYAAATRTKIKRALLDKLDEQYRFDLPSKLVDGEFDNIWNQAQQEMTGAGKTFADEGTTEEAARADYRKIAERRVRLGLVLSEIGEKREVKITDEEVSRALIERARQFPGQEKQVFDYYRSNDMALATLRAPIFEEKVVDLILAEAKVTDKPVTKDELLADPDEA</sequence>
<evidence type="ECO:0000256" key="9">
    <source>
        <dbReference type="ARBA" id="ARBA00023306"/>
    </source>
</evidence>
<organism evidence="16 17">
    <name type="scientific">Siculibacillus lacustris</name>
    <dbReference type="NCBI Taxonomy" id="1549641"/>
    <lineage>
        <taxon>Bacteria</taxon>
        <taxon>Pseudomonadati</taxon>
        <taxon>Pseudomonadota</taxon>
        <taxon>Alphaproteobacteria</taxon>
        <taxon>Hyphomicrobiales</taxon>
        <taxon>Ancalomicrobiaceae</taxon>
        <taxon>Siculibacillus</taxon>
    </lineage>
</organism>
<keyword evidence="7 12" id="KW-0143">Chaperone</keyword>
<dbReference type="SUPFAM" id="SSF54534">
    <property type="entry name" value="FKBP-like"/>
    <property type="match status" value="1"/>
</dbReference>
<dbReference type="InterPro" id="IPR008880">
    <property type="entry name" value="Trigger_fac_C"/>
</dbReference>
<comment type="function">
    <text evidence="10 12">Involved in protein export. Acts as a chaperone by maintaining the newly synthesized protein in an open conformation. Functions as a peptidyl-prolyl cis-trans isomerase.</text>
</comment>
<evidence type="ECO:0000256" key="2">
    <source>
        <dbReference type="ARBA" id="ARBA00005464"/>
    </source>
</evidence>
<dbReference type="InterPro" id="IPR027304">
    <property type="entry name" value="Trigger_fact/SurA_dom_sf"/>
</dbReference>
<evidence type="ECO:0000313" key="16">
    <source>
        <dbReference type="EMBL" id="TBW38046.1"/>
    </source>
</evidence>
<dbReference type="GO" id="GO:0044183">
    <property type="term" value="F:protein folding chaperone"/>
    <property type="evidence" value="ECO:0007669"/>
    <property type="project" value="TreeGrafter"/>
</dbReference>
<dbReference type="GO" id="GO:0043335">
    <property type="term" value="P:protein unfolding"/>
    <property type="evidence" value="ECO:0007669"/>
    <property type="project" value="TreeGrafter"/>
</dbReference>
<dbReference type="AlphaFoldDB" id="A0A4Q9VQE7"/>
<dbReference type="PANTHER" id="PTHR30560">
    <property type="entry name" value="TRIGGER FACTOR CHAPERONE AND PEPTIDYL-PROLYL CIS/TRANS ISOMERASE"/>
    <property type="match status" value="1"/>
</dbReference>
<dbReference type="InterPro" id="IPR008881">
    <property type="entry name" value="Trigger_fac_ribosome-bd_bac"/>
</dbReference>
<dbReference type="Proteomes" id="UP000292781">
    <property type="component" value="Unassembled WGS sequence"/>
</dbReference>
<dbReference type="RefSeq" id="WP_131309386.1">
    <property type="nucleotide sequence ID" value="NZ_SJFN01000013.1"/>
</dbReference>
<dbReference type="Gene3D" id="3.10.50.40">
    <property type="match status" value="1"/>
</dbReference>
<comment type="caution">
    <text evidence="16">The sequence shown here is derived from an EMBL/GenBank/DDBJ whole genome shotgun (WGS) entry which is preliminary data.</text>
</comment>
<dbReference type="FunFam" id="3.10.50.40:FF:000001">
    <property type="entry name" value="Trigger factor"/>
    <property type="match status" value="1"/>
</dbReference>
<dbReference type="InterPro" id="IPR001179">
    <property type="entry name" value="PPIase_FKBP_dom"/>
</dbReference>
<comment type="domain">
    <text evidence="12">Consists of 3 domains; the N-terminus binds the ribosome, the middle domain has PPIase activity, while the C-terminus has intrinsic chaperone activity on its own.</text>
</comment>
<dbReference type="Pfam" id="PF05698">
    <property type="entry name" value="Trigger_C"/>
    <property type="match status" value="1"/>
</dbReference>
<evidence type="ECO:0000259" key="15">
    <source>
        <dbReference type="PROSITE" id="PS50059"/>
    </source>
</evidence>
<dbReference type="Pfam" id="PF00254">
    <property type="entry name" value="FKBP_C"/>
    <property type="match status" value="1"/>
</dbReference>
<reference evidence="16 17" key="1">
    <citation type="submission" date="2019-02" db="EMBL/GenBank/DDBJ databases">
        <title>Siculibacillus lacustris gen. nov., sp. nov., a new rosette-forming bacterium isolated from a freshwater crater lake (Lake St. Ana, Romania).</title>
        <authorList>
            <person name="Felfoldi T."/>
            <person name="Marton Z."/>
            <person name="Szabo A."/>
            <person name="Mentes A."/>
            <person name="Boka K."/>
            <person name="Marialigeti K."/>
            <person name="Mathe I."/>
            <person name="Koncz M."/>
            <person name="Schumann P."/>
            <person name="Toth E."/>
        </authorList>
    </citation>
    <scope>NUCLEOTIDE SEQUENCE [LARGE SCALE GENOMIC DNA]</scope>
    <source>
        <strain evidence="16 17">SA-279</strain>
    </source>
</reference>
<evidence type="ECO:0000256" key="7">
    <source>
        <dbReference type="ARBA" id="ARBA00023186"/>
    </source>
</evidence>
<keyword evidence="6 12" id="KW-0697">Rotamase</keyword>
<dbReference type="GO" id="GO:0005737">
    <property type="term" value="C:cytoplasm"/>
    <property type="evidence" value="ECO:0007669"/>
    <property type="project" value="UniProtKB-SubCell"/>
</dbReference>
<evidence type="ECO:0000313" key="17">
    <source>
        <dbReference type="Proteomes" id="UP000292781"/>
    </source>
</evidence>
<dbReference type="PROSITE" id="PS50059">
    <property type="entry name" value="FKBP_PPIASE"/>
    <property type="match status" value="1"/>
</dbReference>
<dbReference type="Pfam" id="PF05697">
    <property type="entry name" value="Trigger_N"/>
    <property type="match status" value="1"/>
</dbReference>
<evidence type="ECO:0000256" key="11">
    <source>
        <dbReference type="ARBA" id="ARBA00029986"/>
    </source>
</evidence>
<accession>A0A4Q9VQE7</accession>
<feature type="domain" description="PPIase FKBP-type" evidence="15">
    <location>
        <begin position="169"/>
        <end position="251"/>
    </location>
</feature>
<keyword evidence="8 12" id="KW-0413">Isomerase</keyword>
<dbReference type="PIRSF" id="PIRSF003095">
    <property type="entry name" value="Trigger_factor"/>
    <property type="match status" value="1"/>
</dbReference>
<evidence type="ECO:0000256" key="8">
    <source>
        <dbReference type="ARBA" id="ARBA00023235"/>
    </source>
</evidence>
<evidence type="ECO:0000256" key="13">
    <source>
        <dbReference type="PROSITE-ProRule" id="PRU00277"/>
    </source>
</evidence>
<dbReference type="OrthoDB" id="9767721at2"/>
<evidence type="ECO:0000256" key="14">
    <source>
        <dbReference type="RuleBase" id="RU003914"/>
    </source>
</evidence>
<dbReference type="InterPro" id="IPR036611">
    <property type="entry name" value="Trigger_fac_ribosome-bd_sf"/>
</dbReference>
<keyword evidence="5 12" id="KW-0132">Cell division</keyword>
<dbReference type="GO" id="GO:0051083">
    <property type="term" value="P:'de novo' cotranslational protein folding"/>
    <property type="evidence" value="ECO:0007669"/>
    <property type="project" value="TreeGrafter"/>
</dbReference>
<comment type="similarity">
    <text evidence="2 12 14">Belongs to the FKBP-type PPIase family. Tig subfamily.</text>
</comment>
<keyword evidence="12" id="KW-0963">Cytoplasm</keyword>
<dbReference type="InterPro" id="IPR037041">
    <property type="entry name" value="Trigger_fac_C_sf"/>
</dbReference>
<evidence type="ECO:0000256" key="12">
    <source>
        <dbReference type="HAMAP-Rule" id="MF_00303"/>
    </source>
</evidence>
<dbReference type="GO" id="GO:0003755">
    <property type="term" value="F:peptidyl-prolyl cis-trans isomerase activity"/>
    <property type="evidence" value="ECO:0007669"/>
    <property type="project" value="UniProtKB-UniRule"/>
</dbReference>
<dbReference type="PANTHER" id="PTHR30560:SF3">
    <property type="entry name" value="TRIGGER FACTOR-LIKE PROTEIN TIG, CHLOROPLASTIC"/>
    <property type="match status" value="1"/>
</dbReference>
<dbReference type="EMBL" id="SJFN01000013">
    <property type="protein sequence ID" value="TBW38046.1"/>
    <property type="molecule type" value="Genomic_DNA"/>
</dbReference>
<comment type="catalytic activity">
    <reaction evidence="1 12 13">
        <text>[protein]-peptidylproline (omega=180) = [protein]-peptidylproline (omega=0)</text>
        <dbReference type="Rhea" id="RHEA:16237"/>
        <dbReference type="Rhea" id="RHEA-COMP:10747"/>
        <dbReference type="Rhea" id="RHEA-COMP:10748"/>
        <dbReference type="ChEBI" id="CHEBI:83833"/>
        <dbReference type="ChEBI" id="CHEBI:83834"/>
        <dbReference type="EC" id="5.2.1.8"/>
    </reaction>
</comment>
<evidence type="ECO:0000256" key="6">
    <source>
        <dbReference type="ARBA" id="ARBA00023110"/>
    </source>
</evidence>
<name>A0A4Q9VQE7_9HYPH</name>
<keyword evidence="9 12" id="KW-0131">Cell cycle</keyword>
<dbReference type="GO" id="GO:0051301">
    <property type="term" value="P:cell division"/>
    <property type="evidence" value="ECO:0007669"/>
    <property type="project" value="UniProtKB-KW"/>
</dbReference>
<dbReference type="HAMAP" id="MF_00303">
    <property type="entry name" value="Trigger_factor_Tig"/>
    <property type="match status" value="1"/>
</dbReference>
<dbReference type="NCBIfam" id="TIGR00115">
    <property type="entry name" value="tig"/>
    <property type="match status" value="1"/>
</dbReference>
<evidence type="ECO:0000256" key="5">
    <source>
        <dbReference type="ARBA" id="ARBA00022618"/>
    </source>
</evidence>
<protein>
    <recommendedName>
        <fullName evidence="4 12">Trigger factor</fullName>
        <shortName evidence="12">TF</shortName>
        <ecNumber evidence="3 12">5.2.1.8</ecNumber>
    </recommendedName>
    <alternativeName>
        <fullName evidence="11 12">PPIase</fullName>
    </alternativeName>
</protein>
<dbReference type="InterPro" id="IPR046357">
    <property type="entry name" value="PPIase_dom_sf"/>
</dbReference>